<accession>A0A4P1QPE0</accession>
<keyword evidence="3" id="KW-1185">Reference proteome</keyword>
<dbReference type="KEGG" id="lang:109334033"/>
<dbReference type="EMBL" id="CM007379">
    <property type="protein sequence ID" value="OIV91614.1"/>
    <property type="molecule type" value="Genomic_DNA"/>
</dbReference>
<dbReference type="AlphaFoldDB" id="A0A4P1QPE0"/>
<keyword evidence="1" id="KW-0175">Coiled coil</keyword>
<organism evidence="2 3">
    <name type="scientific">Lupinus angustifolius</name>
    <name type="common">Narrow-leaved blue lupine</name>
    <dbReference type="NCBI Taxonomy" id="3871"/>
    <lineage>
        <taxon>Eukaryota</taxon>
        <taxon>Viridiplantae</taxon>
        <taxon>Streptophyta</taxon>
        <taxon>Embryophyta</taxon>
        <taxon>Tracheophyta</taxon>
        <taxon>Spermatophyta</taxon>
        <taxon>Magnoliopsida</taxon>
        <taxon>eudicotyledons</taxon>
        <taxon>Gunneridae</taxon>
        <taxon>Pentapetalae</taxon>
        <taxon>rosids</taxon>
        <taxon>fabids</taxon>
        <taxon>Fabales</taxon>
        <taxon>Fabaceae</taxon>
        <taxon>Papilionoideae</taxon>
        <taxon>50 kb inversion clade</taxon>
        <taxon>genistoids sensu lato</taxon>
        <taxon>core genistoids</taxon>
        <taxon>Genisteae</taxon>
        <taxon>Lupinus</taxon>
    </lineage>
</organism>
<protein>
    <submittedName>
        <fullName evidence="2">Uncharacterized protein</fullName>
    </submittedName>
</protein>
<evidence type="ECO:0000313" key="3">
    <source>
        <dbReference type="Proteomes" id="UP000188354"/>
    </source>
</evidence>
<name>A0A4P1QPE0_LUPAN</name>
<dbReference type="OrthoDB" id="690068at2759"/>
<reference evidence="2 3" key="1">
    <citation type="journal article" date="2017" name="Plant Biotechnol. J.">
        <title>A comprehensive draft genome sequence for lupin (Lupinus angustifolius), an emerging health food: insights into plant-microbe interactions and legume evolution.</title>
        <authorList>
            <person name="Hane J.K."/>
            <person name="Ming Y."/>
            <person name="Kamphuis L.G."/>
            <person name="Nelson M.N."/>
            <person name="Garg G."/>
            <person name="Atkins C.A."/>
            <person name="Bayer P.E."/>
            <person name="Bravo A."/>
            <person name="Bringans S."/>
            <person name="Cannon S."/>
            <person name="Edwards D."/>
            <person name="Foley R."/>
            <person name="Gao L.L."/>
            <person name="Harrison M.J."/>
            <person name="Huang W."/>
            <person name="Hurgobin B."/>
            <person name="Li S."/>
            <person name="Liu C.W."/>
            <person name="McGrath A."/>
            <person name="Morahan G."/>
            <person name="Murray J."/>
            <person name="Weller J."/>
            <person name="Jian J."/>
            <person name="Singh K.B."/>
        </authorList>
    </citation>
    <scope>NUCLEOTIDE SEQUENCE [LARGE SCALE GENOMIC DNA]</scope>
    <source>
        <strain evidence="3">cv. Tanjil</strain>
        <tissue evidence="2">Whole plant</tissue>
    </source>
</reference>
<gene>
    <name evidence="2" type="ORF">TanjilG_09026</name>
</gene>
<evidence type="ECO:0000256" key="1">
    <source>
        <dbReference type="SAM" id="Coils"/>
    </source>
</evidence>
<evidence type="ECO:0000313" key="2">
    <source>
        <dbReference type="EMBL" id="OIV91614.1"/>
    </source>
</evidence>
<dbReference type="Gramene" id="OIV91614">
    <property type="protein sequence ID" value="OIV91614"/>
    <property type="gene ID" value="TanjilG_09026"/>
</dbReference>
<feature type="coiled-coil region" evidence="1">
    <location>
        <begin position="7"/>
        <end position="34"/>
    </location>
</feature>
<proteinExistence type="predicted"/>
<sequence length="116" mass="13428">MNKATTIDDSTTYMKELQGKVESLTQELHQMEATSYETTVTKIYEVEVGEDMNKEHCYKDRESKRGSFKKLMEEMNLLGFELIDTNLIIITSALFIEGCMQMTLGKVRTMLNLRED</sequence>
<dbReference type="Proteomes" id="UP000188354">
    <property type="component" value="Chromosome LG19"/>
</dbReference>